<dbReference type="InterPro" id="IPR036388">
    <property type="entry name" value="WH-like_DNA-bd_sf"/>
</dbReference>
<evidence type="ECO:0000313" key="2">
    <source>
        <dbReference type="EMBL" id="GHE46972.1"/>
    </source>
</evidence>
<dbReference type="EMBL" id="BNAT01000030">
    <property type="protein sequence ID" value="GHE46972.1"/>
    <property type="molecule type" value="Genomic_DNA"/>
</dbReference>
<name>A0A919DI68_9ACTN</name>
<dbReference type="PANTHER" id="PTHR47691">
    <property type="entry name" value="REGULATOR-RELATED"/>
    <property type="match status" value="1"/>
</dbReference>
<dbReference type="InterPro" id="IPR000792">
    <property type="entry name" value="Tscrpt_reg_LuxR_C"/>
</dbReference>
<sequence length="779" mass="83982">MARLQRGNLPAEVTSFVGRRAELPTLKKTLERFRAVTVTGTGGVGKTRLARRVAAEVSGSFADGAWLIELDDLADGALLPSTVLLGLGLRDDGGAPLEARLADHFRAKQALLLLDGCDGVVDACARLVAGLLRAAPGLKVLSTSRRPFHVEGEAVVAVGPLPVPPADEPEAEATALMGYDAVALFVERAAAVRADVVDSDARLATIARICRRLDGLPMAIEFAADRLDVLALDELDGRLHDAYRVLVSAKRGAPQRQRTLQALVESSYALCSSEEQLLWERLTVFTGRFGLPAVEHVCTDEVISDERVLDLVAGLIDKSVLVREERTGGSWYRLPRLLREYALQRVTGAGEPGEWDRLRGRHVQWCLWLASQASDGLLTERSQDWIGQVRGNHANIRAALDYCFEDKQRAQDGFRLAAALWYHWVMTGLVAEGRAWLERGLGIAPSEPTPGRALALTVAAYLAVMSGDSADDLLAASNATAAELADPSVTGNLRFVEGLLAIHQRDLATACAKLDLALDAFRVSGSRMSTGKTLCLLGMAWTLNGDWERGRGYCEEFLAMPAASSENWGFGYIQWTTALAEWQHGSFLSARLAQKHSARLACRFDDRFGMGSCVQSAALYFASTGRHKEAALLMGAAETHRFPAFTVLDELRRGCVDDVRDALGGAAFVELIEEGRALTLVQAAEVVAGGRRMPAGAPVSAPDVPEALSKREWEVAQLVADGQGNKHIAAALVISTRTAEGHVQRILGKLGFTSRAQIAAWVTEQRALARAEARVGHGG</sequence>
<keyword evidence="3" id="KW-1185">Reference proteome</keyword>
<dbReference type="SMART" id="SM00421">
    <property type="entry name" value="HTH_LUXR"/>
    <property type="match status" value="1"/>
</dbReference>
<reference evidence="2" key="1">
    <citation type="journal article" date="2014" name="Int. J. Syst. Evol. Microbiol.">
        <title>Complete genome sequence of Corynebacterium casei LMG S-19264T (=DSM 44701T), isolated from a smear-ripened cheese.</title>
        <authorList>
            <consortium name="US DOE Joint Genome Institute (JGI-PGF)"/>
            <person name="Walter F."/>
            <person name="Albersmeier A."/>
            <person name="Kalinowski J."/>
            <person name="Ruckert C."/>
        </authorList>
    </citation>
    <scope>NUCLEOTIDE SEQUENCE</scope>
    <source>
        <strain evidence="2">CGMCC 4.7403</strain>
    </source>
</reference>
<dbReference type="InterPro" id="IPR011990">
    <property type="entry name" value="TPR-like_helical_dom_sf"/>
</dbReference>
<dbReference type="PRINTS" id="PR00364">
    <property type="entry name" value="DISEASERSIST"/>
</dbReference>
<dbReference type="GO" id="GO:0003677">
    <property type="term" value="F:DNA binding"/>
    <property type="evidence" value="ECO:0007669"/>
    <property type="project" value="InterPro"/>
</dbReference>
<dbReference type="PROSITE" id="PS50043">
    <property type="entry name" value="HTH_LUXR_2"/>
    <property type="match status" value="1"/>
</dbReference>
<dbReference type="RefSeq" id="WP_189786271.1">
    <property type="nucleotide sequence ID" value="NZ_BNAT01000030.1"/>
</dbReference>
<dbReference type="Gene3D" id="1.25.40.10">
    <property type="entry name" value="Tetratricopeptide repeat domain"/>
    <property type="match status" value="1"/>
</dbReference>
<dbReference type="PANTHER" id="PTHR47691:SF3">
    <property type="entry name" value="HTH-TYPE TRANSCRIPTIONAL REGULATOR RV0890C-RELATED"/>
    <property type="match status" value="1"/>
</dbReference>
<dbReference type="InterPro" id="IPR016032">
    <property type="entry name" value="Sig_transdc_resp-reg_C-effctor"/>
</dbReference>
<dbReference type="Proteomes" id="UP000603227">
    <property type="component" value="Unassembled WGS sequence"/>
</dbReference>
<accession>A0A919DI68</accession>
<organism evidence="2 3">
    <name type="scientific">Streptomyces capitiformicae</name>
    <dbReference type="NCBI Taxonomy" id="2014920"/>
    <lineage>
        <taxon>Bacteria</taxon>
        <taxon>Bacillati</taxon>
        <taxon>Actinomycetota</taxon>
        <taxon>Actinomycetes</taxon>
        <taxon>Kitasatosporales</taxon>
        <taxon>Streptomycetaceae</taxon>
        <taxon>Streptomyces</taxon>
    </lineage>
</organism>
<dbReference type="Gene3D" id="1.10.10.10">
    <property type="entry name" value="Winged helix-like DNA-binding domain superfamily/Winged helix DNA-binding domain"/>
    <property type="match status" value="1"/>
</dbReference>
<feature type="domain" description="HTH luxR-type" evidence="1">
    <location>
        <begin position="701"/>
        <end position="766"/>
    </location>
</feature>
<dbReference type="CDD" id="cd06170">
    <property type="entry name" value="LuxR_C_like"/>
    <property type="match status" value="1"/>
</dbReference>
<dbReference type="GO" id="GO:0006355">
    <property type="term" value="P:regulation of DNA-templated transcription"/>
    <property type="evidence" value="ECO:0007669"/>
    <property type="project" value="InterPro"/>
</dbReference>
<evidence type="ECO:0000313" key="3">
    <source>
        <dbReference type="Proteomes" id="UP000603227"/>
    </source>
</evidence>
<reference evidence="2" key="2">
    <citation type="submission" date="2020-09" db="EMBL/GenBank/DDBJ databases">
        <authorList>
            <person name="Sun Q."/>
            <person name="Zhou Y."/>
        </authorList>
    </citation>
    <scope>NUCLEOTIDE SEQUENCE</scope>
    <source>
        <strain evidence="2">CGMCC 4.7403</strain>
    </source>
</reference>
<protein>
    <submittedName>
        <fullName evidence="2">LuxR family transcriptional regulator</fullName>
    </submittedName>
</protein>
<evidence type="ECO:0000259" key="1">
    <source>
        <dbReference type="PROSITE" id="PS50043"/>
    </source>
</evidence>
<comment type="caution">
    <text evidence="2">The sequence shown here is derived from an EMBL/GenBank/DDBJ whole genome shotgun (WGS) entry which is preliminary data.</text>
</comment>
<dbReference type="Gene3D" id="3.40.50.300">
    <property type="entry name" value="P-loop containing nucleotide triphosphate hydrolases"/>
    <property type="match status" value="1"/>
</dbReference>
<proteinExistence type="predicted"/>
<dbReference type="Pfam" id="PF00196">
    <property type="entry name" value="GerE"/>
    <property type="match status" value="1"/>
</dbReference>
<dbReference type="PRINTS" id="PR00038">
    <property type="entry name" value="HTHLUXR"/>
</dbReference>
<dbReference type="SUPFAM" id="SSF46894">
    <property type="entry name" value="C-terminal effector domain of the bipartite response regulators"/>
    <property type="match status" value="1"/>
</dbReference>
<gene>
    <name evidence="2" type="ORF">GCM10017771_67890</name>
</gene>
<dbReference type="InterPro" id="IPR027417">
    <property type="entry name" value="P-loop_NTPase"/>
</dbReference>
<dbReference type="SUPFAM" id="SSF52540">
    <property type="entry name" value="P-loop containing nucleoside triphosphate hydrolases"/>
    <property type="match status" value="1"/>
</dbReference>
<dbReference type="AlphaFoldDB" id="A0A919DI68"/>